<keyword evidence="2" id="KW-1185">Reference proteome</keyword>
<dbReference type="EMBL" id="JBHSSD010000002">
    <property type="protein sequence ID" value="MFC6163144.1"/>
    <property type="molecule type" value="Genomic_DNA"/>
</dbReference>
<reference evidence="2" key="1">
    <citation type="journal article" date="2019" name="Int. J. Syst. Evol. Microbiol.">
        <title>The Global Catalogue of Microorganisms (GCM) 10K type strain sequencing project: providing services to taxonomists for standard genome sequencing and annotation.</title>
        <authorList>
            <consortium name="The Broad Institute Genomics Platform"/>
            <consortium name="The Broad Institute Genome Sequencing Center for Infectious Disease"/>
            <person name="Wu L."/>
            <person name="Ma J."/>
        </authorList>
    </citation>
    <scope>NUCLEOTIDE SEQUENCE [LARGE SCALE GENOMIC DNA]</scope>
    <source>
        <strain evidence="2">CCM 8932</strain>
    </source>
</reference>
<protein>
    <submittedName>
        <fullName evidence="1">Uncharacterized protein</fullName>
    </submittedName>
</protein>
<sequence>MVGHQYMVGQRSDGSIIYQPVVEENIFDNPDWRNYDYQRDLQADSELQSLYPVGTEWLGE</sequence>
<accession>A0ABW1R1I7</accession>
<gene>
    <name evidence="1" type="ORF">ACFP3T_00375</name>
</gene>
<comment type="caution">
    <text evidence="1">The sequence shown here is derived from an EMBL/GenBank/DDBJ whole genome shotgun (WGS) entry which is preliminary data.</text>
</comment>
<dbReference type="RefSeq" id="WP_137640294.1">
    <property type="nucleotide sequence ID" value="NZ_BJDK01000017.1"/>
</dbReference>
<evidence type="ECO:0000313" key="1">
    <source>
        <dbReference type="EMBL" id="MFC6163144.1"/>
    </source>
</evidence>
<organism evidence="1 2">
    <name type="scientific">Lactiplantibacillus dongliensis</name>
    <dbReference type="NCBI Taxonomy" id="2559919"/>
    <lineage>
        <taxon>Bacteria</taxon>
        <taxon>Bacillati</taxon>
        <taxon>Bacillota</taxon>
        <taxon>Bacilli</taxon>
        <taxon>Lactobacillales</taxon>
        <taxon>Lactobacillaceae</taxon>
        <taxon>Lactiplantibacillus</taxon>
    </lineage>
</organism>
<evidence type="ECO:0000313" key="2">
    <source>
        <dbReference type="Proteomes" id="UP001596253"/>
    </source>
</evidence>
<proteinExistence type="predicted"/>
<name>A0ABW1R1I7_9LACO</name>
<dbReference type="Proteomes" id="UP001596253">
    <property type="component" value="Unassembled WGS sequence"/>
</dbReference>